<keyword evidence="1" id="KW-0732">Signal</keyword>
<dbReference type="InterPro" id="IPR006652">
    <property type="entry name" value="Kelch_1"/>
</dbReference>
<evidence type="ECO:0000313" key="3">
    <source>
        <dbReference type="Proteomes" id="UP000256561"/>
    </source>
</evidence>
<comment type="caution">
    <text evidence="2">The sequence shown here is derived from an EMBL/GenBank/DDBJ whole genome shotgun (WGS) entry which is preliminary data.</text>
</comment>
<evidence type="ECO:0000313" key="2">
    <source>
        <dbReference type="EMBL" id="RDV28911.1"/>
    </source>
</evidence>
<feature type="chain" id="PRO_5017658909" evidence="1">
    <location>
        <begin position="20"/>
        <end position="355"/>
    </location>
</feature>
<dbReference type="Gene3D" id="2.120.10.80">
    <property type="entry name" value="Kelch-type beta propeller"/>
    <property type="match status" value="1"/>
</dbReference>
<evidence type="ECO:0000256" key="1">
    <source>
        <dbReference type="SAM" id="SignalP"/>
    </source>
</evidence>
<dbReference type="SUPFAM" id="SSF117281">
    <property type="entry name" value="Kelch motif"/>
    <property type="match status" value="1"/>
</dbReference>
<keyword evidence="3" id="KW-1185">Reference proteome</keyword>
<proteinExistence type="predicted"/>
<organism evidence="2 3">
    <name type="scientific">Alteromonas aestuariivivens</name>
    <dbReference type="NCBI Taxonomy" id="1938339"/>
    <lineage>
        <taxon>Bacteria</taxon>
        <taxon>Pseudomonadati</taxon>
        <taxon>Pseudomonadota</taxon>
        <taxon>Gammaproteobacteria</taxon>
        <taxon>Alteromonadales</taxon>
        <taxon>Alteromonadaceae</taxon>
        <taxon>Alteromonas/Salinimonas group</taxon>
        <taxon>Alteromonas</taxon>
    </lineage>
</organism>
<feature type="signal peptide" evidence="1">
    <location>
        <begin position="1"/>
        <end position="19"/>
    </location>
</feature>
<reference evidence="3" key="1">
    <citation type="submission" date="2018-08" db="EMBL/GenBank/DDBJ databases">
        <authorList>
            <person name="Zhang J."/>
            <person name="Du Z.-J."/>
        </authorList>
    </citation>
    <scope>NUCLEOTIDE SEQUENCE [LARGE SCALE GENOMIC DNA]</scope>
    <source>
        <strain evidence="3">KCTC 52655</strain>
    </source>
</reference>
<gene>
    <name evidence="2" type="ORF">DXV75_00110</name>
</gene>
<sequence>MNKLFAFLFGSILTCHAKAATLPALPEPVTNNAVASLRLNQHQYLFSFMGLGAGKTHKDIHNRAWQLIIDPQGNTQGWQAIPSVPSSQSLSGRLASVAVGAGNYVYLFGGYTVSADHTEVSTPDVYRYNPLSKQYESLAPMPVPVDDAVALVYQNRFVYLISGWHNDGNVNLVQVYDTQTDRWQQASPYLGKPVFGHAGALSGQTMVVCDGVAVVPKFNARRGFEAETACFKGVIDSADPYKINWTMLAHPTGQSGYRMAAAADPDEQEIVFVGGATNPYNYDGIGYNGSPSQPSHAIWTFDVATQTWQVGRTQQASMDHRGLLRVGDEWLTLGGMGPNQTVLSSSRIVQLTDAH</sequence>
<dbReference type="Proteomes" id="UP000256561">
    <property type="component" value="Unassembled WGS sequence"/>
</dbReference>
<dbReference type="EMBL" id="QRHA01000001">
    <property type="protein sequence ID" value="RDV28911.1"/>
    <property type="molecule type" value="Genomic_DNA"/>
</dbReference>
<accession>A0A3D8MED1</accession>
<dbReference type="OrthoDB" id="6192994at2"/>
<dbReference type="AlphaFoldDB" id="A0A3D8MED1"/>
<dbReference type="PANTHER" id="PTHR45632">
    <property type="entry name" value="LD33804P"/>
    <property type="match status" value="1"/>
</dbReference>
<dbReference type="InterPro" id="IPR015915">
    <property type="entry name" value="Kelch-typ_b-propeller"/>
</dbReference>
<dbReference type="RefSeq" id="WP_115591202.1">
    <property type="nucleotide sequence ID" value="NZ_QRHA01000001.1"/>
</dbReference>
<dbReference type="Pfam" id="PF01344">
    <property type="entry name" value="Kelch_1"/>
    <property type="match status" value="1"/>
</dbReference>
<name>A0A3D8MED1_9ALTE</name>
<protein>
    <submittedName>
        <fullName evidence="2">Galactose oxidase</fullName>
    </submittedName>
</protein>